<feature type="compositionally biased region" description="Gly residues" evidence="1">
    <location>
        <begin position="52"/>
        <end position="64"/>
    </location>
</feature>
<dbReference type="HOGENOM" id="CLU_136587_0_0_2"/>
<dbReference type="Proteomes" id="UP000033097">
    <property type="component" value="Chromosome"/>
</dbReference>
<reference evidence="2 3" key="1">
    <citation type="submission" date="2014-07" db="EMBL/GenBank/DDBJ databases">
        <title>Methanogenic archaea and the global carbon cycle.</title>
        <authorList>
            <person name="Henriksen J.R."/>
            <person name="Luke J."/>
            <person name="Reinhart S."/>
            <person name="Benedict M.N."/>
            <person name="Youngblut N.D."/>
            <person name="Metcalf M.E."/>
            <person name="Whitaker R.J."/>
            <person name="Metcalf W.W."/>
        </authorList>
    </citation>
    <scope>NUCLEOTIDE SEQUENCE [LARGE SCALE GENOMIC DNA]</scope>
    <source>
        <strain evidence="2 3">S-6</strain>
    </source>
</reference>
<evidence type="ECO:0000256" key="1">
    <source>
        <dbReference type="SAM" id="MobiDB-lite"/>
    </source>
</evidence>
<accession>A0A0E3LV51</accession>
<dbReference type="InterPro" id="IPR035205">
    <property type="entry name" value="DUF5320"/>
</dbReference>
<feature type="compositionally biased region" description="Basic and acidic residues" evidence="1">
    <location>
        <begin position="72"/>
        <end position="86"/>
    </location>
</feature>
<evidence type="ECO:0000313" key="2">
    <source>
        <dbReference type="EMBL" id="AKB66411.1"/>
    </source>
</evidence>
<evidence type="ECO:0000313" key="3">
    <source>
        <dbReference type="Proteomes" id="UP000033097"/>
    </source>
</evidence>
<dbReference type="PATRIC" id="fig|213585.10.peg.4020"/>
<sequence>MKGVEIMPRGDRTGPMGQGSKTGRAMGHCSGSDSPGYTTGGQAGTGRMFSRGAGGRSMGRGTGRGFRCRKNSGLERGRGFFSRNEHPGYYYPETSQSSTESNIEFFENRIRALKQEFEAFIESLKTQQPPKIDEKK</sequence>
<gene>
    <name evidence="2" type="ORF">MSMAS_3215</name>
</gene>
<dbReference type="EMBL" id="CP009512">
    <property type="protein sequence ID" value="AKB66411.1"/>
    <property type="molecule type" value="Genomic_DNA"/>
</dbReference>
<dbReference type="AlphaFoldDB" id="A0A0E3LV51"/>
<dbReference type="STRING" id="213585.MSMAS_3215"/>
<proteinExistence type="predicted"/>
<dbReference type="Pfam" id="PF17253">
    <property type="entry name" value="DUF5320"/>
    <property type="match status" value="1"/>
</dbReference>
<protein>
    <recommendedName>
        <fullName evidence="4">DUF5320 domain-containing protein</fullName>
    </recommendedName>
</protein>
<organism evidence="2 3">
    <name type="scientific">Methanosarcina mazei S-6</name>
    <dbReference type="NCBI Taxonomy" id="213585"/>
    <lineage>
        <taxon>Archaea</taxon>
        <taxon>Methanobacteriati</taxon>
        <taxon>Methanobacteriota</taxon>
        <taxon>Stenosarchaea group</taxon>
        <taxon>Methanomicrobia</taxon>
        <taxon>Methanosarcinales</taxon>
        <taxon>Methanosarcinaceae</taxon>
        <taxon>Methanosarcina</taxon>
    </lineage>
</organism>
<name>A0A0E3LV51_METMZ</name>
<feature type="region of interest" description="Disordered" evidence="1">
    <location>
        <begin position="1"/>
        <end position="100"/>
    </location>
</feature>
<dbReference type="KEGG" id="mmj:MSMAS_3215"/>
<evidence type="ECO:0008006" key="4">
    <source>
        <dbReference type="Google" id="ProtNLM"/>
    </source>
</evidence>